<accession>A0A699XC18</accession>
<proteinExistence type="predicted"/>
<sequence>MGTEGAKSKIASDMKELWGEKDVGGSRNPEDIVEYFNALPEEHRVLLAEKLAEEVFRISKLKDAEIVAKGWSMAAEQNAVTKEVLIKG</sequence>
<gene>
    <name evidence="1" type="ORF">Tci_926103</name>
</gene>
<dbReference type="AlphaFoldDB" id="A0A699XC18"/>
<dbReference type="EMBL" id="BKCJ011802633">
    <property type="protein sequence ID" value="GFD54134.1"/>
    <property type="molecule type" value="Genomic_DNA"/>
</dbReference>
<reference evidence="1" key="1">
    <citation type="journal article" date="2019" name="Sci. Rep.">
        <title>Draft genome of Tanacetum cinerariifolium, the natural source of mosquito coil.</title>
        <authorList>
            <person name="Yamashiro T."/>
            <person name="Shiraishi A."/>
            <person name="Satake H."/>
            <person name="Nakayama K."/>
        </authorList>
    </citation>
    <scope>NUCLEOTIDE SEQUENCE</scope>
</reference>
<protein>
    <submittedName>
        <fullName evidence="1">Uncharacterized protein</fullName>
    </submittedName>
</protein>
<name>A0A699XC18_TANCI</name>
<evidence type="ECO:0000313" key="1">
    <source>
        <dbReference type="EMBL" id="GFD54134.1"/>
    </source>
</evidence>
<organism evidence="1">
    <name type="scientific">Tanacetum cinerariifolium</name>
    <name type="common">Dalmatian daisy</name>
    <name type="synonym">Chrysanthemum cinerariifolium</name>
    <dbReference type="NCBI Taxonomy" id="118510"/>
    <lineage>
        <taxon>Eukaryota</taxon>
        <taxon>Viridiplantae</taxon>
        <taxon>Streptophyta</taxon>
        <taxon>Embryophyta</taxon>
        <taxon>Tracheophyta</taxon>
        <taxon>Spermatophyta</taxon>
        <taxon>Magnoliopsida</taxon>
        <taxon>eudicotyledons</taxon>
        <taxon>Gunneridae</taxon>
        <taxon>Pentapetalae</taxon>
        <taxon>asterids</taxon>
        <taxon>campanulids</taxon>
        <taxon>Asterales</taxon>
        <taxon>Asteraceae</taxon>
        <taxon>Asteroideae</taxon>
        <taxon>Anthemideae</taxon>
        <taxon>Anthemidinae</taxon>
        <taxon>Tanacetum</taxon>
    </lineage>
</organism>
<comment type="caution">
    <text evidence="1">The sequence shown here is derived from an EMBL/GenBank/DDBJ whole genome shotgun (WGS) entry which is preliminary data.</text>
</comment>